<evidence type="ECO:0000256" key="1">
    <source>
        <dbReference type="SAM" id="MobiDB-lite"/>
    </source>
</evidence>
<dbReference type="HOGENOM" id="CLU_666454_0_0_1"/>
<keyword evidence="4" id="KW-1185">Reference proteome</keyword>
<dbReference type="VEuPathDB" id="FungiDB:PYU1_G006800"/>
<feature type="domain" description="Arrestin C-terminal-like" evidence="2">
    <location>
        <begin position="161"/>
        <end position="291"/>
    </location>
</feature>
<dbReference type="Gene3D" id="2.60.40.640">
    <property type="match status" value="3"/>
</dbReference>
<dbReference type="GO" id="GO:0005737">
    <property type="term" value="C:cytoplasm"/>
    <property type="evidence" value="ECO:0007669"/>
    <property type="project" value="TreeGrafter"/>
</dbReference>
<reference evidence="4" key="1">
    <citation type="journal article" date="2010" name="Genome Biol.">
        <title>Genome sequence of the necrotrophic plant pathogen Pythium ultimum reveals original pathogenicity mechanisms and effector repertoire.</title>
        <authorList>
            <person name="Levesque C.A."/>
            <person name="Brouwer H."/>
            <person name="Cano L."/>
            <person name="Hamilton J.P."/>
            <person name="Holt C."/>
            <person name="Huitema E."/>
            <person name="Raffaele S."/>
            <person name="Robideau G.P."/>
            <person name="Thines M."/>
            <person name="Win J."/>
            <person name="Zerillo M.M."/>
            <person name="Beakes G.W."/>
            <person name="Boore J.L."/>
            <person name="Busam D."/>
            <person name="Dumas B."/>
            <person name="Ferriera S."/>
            <person name="Fuerstenberg S.I."/>
            <person name="Gachon C.M."/>
            <person name="Gaulin E."/>
            <person name="Govers F."/>
            <person name="Grenville-Briggs L."/>
            <person name="Horner N."/>
            <person name="Hostetler J."/>
            <person name="Jiang R.H."/>
            <person name="Johnson J."/>
            <person name="Krajaejun T."/>
            <person name="Lin H."/>
            <person name="Meijer H.J."/>
            <person name="Moore B."/>
            <person name="Morris P."/>
            <person name="Phuntmart V."/>
            <person name="Puiu D."/>
            <person name="Shetty J."/>
            <person name="Stajich J.E."/>
            <person name="Tripathy S."/>
            <person name="Wawra S."/>
            <person name="van West P."/>
            <person name="Whitty B.R."/>
            <person name="Coutinho P.M."/>
            <person name="Henrissat B."/>
            <person name="Martin F."/>
            <person name="Thomas P.D."/>
            <person name="Tyler B.M."/>
            <person name="De Vries R.P."/>
            <person name="Kamoun S."/>
            <person name="Yandell M."/>
            <person name="Tisserat N."/>
            <person name="Buell C.R."/>
        </authorList>
    </citation>
    <scope>NUCLEOTIDE SEQUENCE</scope>
    <source>
        <strain evidence="4">DAOM:BR144</strain>
    </source>
</reference>
<evidence type="ECO:0000259" key="2">
    <source>
        <dbReference type="Pfam" id="PF02752"/>
    </source>
</evidence>
<dbReference type="InParanoid" id="K3WPC2"/>
<reference evidence="3" key="3">
    <citation type="submission" date="2015-02" db="UniProtKB">
        <authorList>
            <consortium name="EnsemblProtists"/>
        </authorList>
    </citation>
    <scope>IDENTIFICATION</scope>
    <source>
        <strain evidence="3">DAOM BR144</strain>
    </source>
</reference>
<dbReference type="EnsemblProtists" id="PYU1_T006814">
    <property type="protein sequence ID" value="PYU1_T006814"/>
    <property type="gene ID" value="PYU1_G006800"/>
</dbReference>
<reference evidence="4" key="2">
    <citation type="submission" date="2010-04" db="EMBL/GenBank/DDBJ databases">
        <authorList>
            <person name="Buell R."/>
            <person name="Hamilton J."/>
            <person name="Hostetler J."/>
        </authorList>
    </citation>
    <scope>NUCLEOTIDE SEQUENCE [LARGE SCALE GENOMIC DNA]</scope>
    <source>
        <strain evidence="4">DAOM:BR144</strain>
    </source>
</reference>
<proteinExistence type="predicted"/>
<dbReference type="Pfam" id="PF02752">
    <property type="entry name" value="Arrestin_C"/>
    <property type="match status" value="1"/>
</dbReference>
<dbReference type="InterPro" id="IPR014752">
    <property type="entry name" value="Arrestin-like_C"/>
</dbReference>
<sequence>MVVSNNLIMLCLDKPVCAPGELISGKLCLNFVDATKCSEITIKIDGEEQLMFEVGSGKESTFTPGETSLPFSCKLPTGLPCSINTEWATGPTRFVCASIRYTVTAIAQIEEIDGSTEPQILMDAQPLFLFSPEIAVAPAASSFQKYSSKSARSALCCLPMGKLQLNAVMAKSAHIAGDSLEVSYQVDGSYLCSVRQARVELIEEVTGTANVKKSRDRYHARRRFATQVVPRPKNRSQKLQTVSLKLMDNDNKPVNPTITGHYFEIKHFVRITCKPLGCTRIKLYLPVVIAHKDAKPFEYASPLVLLDPLADMKDDEAGAPATTASPPPPPDEIKPAMTPASVSPLKLDDDKPVAPDSITLDAPDEIKKDIAASATPGADISALDASDGVKDDSVASATPVASDEDEAKLASQS</sequence>
<dbReference type="SUPFAM" id="SSF81296">
    <property type="entry name" value="E set domains"/>
    <property type="match status" value="1"/>
</dbReference>
<dbReference type="Proteomes" id="UP000019132">
    <property type="component" value="Unassembled WGS sequence"/>
</dbReference>
<feature type="region of interest" description="Disordered" evidence="1">
    <location>
        <begin position="374"/>
        <end position="413"/>
    </location>
</feature>
<feature type="region of interest" description="Disordered" evidence="1">
    <location>
        <begin position="314"/>
        <end position="361"/>
    </location>
</feature>
<dbReference type="STRING" id="431595.K3WPC2"/>
<dbReference type="GO" id="GO:0015031">
    <property type="term" value="P:protein transport"/>
    <property type="evidence" value="ECO:0007669"/>
    <property type="project" value="TreeGrafter"/>
</dbReference>
<dbReference type="PANTHER" id="PTHR11188">
    <property type="entry name" value="ARRESTIN DOMAIN CONTAINING PROTEIN"/>
    <property type="match status" value="1"/>
</dbReference>
<dbReference type="InterPro" id="IPR011022">
    <property type="entry name" value="Arrestin_C-like"/>
</dbReference>
<name>K3WPC2_GLOUD</name>
<dbReference type="InterPro" id="IPR050357">
    <property type="entry name" value="Arrestin_domain-protein"/>
</dbReference>
<evidence type="ECO:0000313" key="4">
    <source>
        <dbReference type="Proteomes" id="UP000019132"/>
    </source>
</evidence>
<dbReference type="EMBL" id="GL376635">
    <property type="status" value="NOT_ANNOTATED_CDS"/>
    <property type="molecule type" value="Genomic_DNA"/>
</dbReference>
<accession>K3WPC2</accession>
<dbReference type="AlphaFoldDB" id="K3WPC2"/>
<dbReference type="PANTHER" id="PTHR11188:SF17">
    <property type="entry name" value="FI21816P1"/>
    <property type="match status" value="1"/>
</dbReference>
<dbReference type="InterPro" id="IPR014756">
    <property type="entry name" value="Ig_E-set"/>
</dbReference>
<organism evidence="3 4">
    <name type="scientific">Globisporangium ultimum (strain ATCC 200006 / CBS 805.95 / DAOM BR144)</name>
    <name type="common">Pythium ultimum</name>
    <dbReference type="NCBI Taxonomy" id="431595"/>
    <lineage>
        <taxon>Eukaryota</taxon>
        <taxon>Sar</taxon>
        <taxon>Stramenopiles</taxon>
        <taxon>Oomycota</taxon>
        <taxon>Peronosporomycetes</taxon>
        <taxon>Pythiales</taxon>
        <taxon>Pythiaceae</taxon>
        <taxon>Globisporangium</taxon>
    </lineage>
</organism>
<protein>
    <recommendedName>
        <fullName evidence="2">Arrestin C-terminal-like domain-containing protein</fullName>
    </recommendedName>
</protein>
<evidence type="ECO:0000313" key="3">
    <source>
        <dbReference type="EnsemblProtists" id="PYU1_T006814"/>
    </source>
</evidence>